<comment type="caution">
    <text evidence="1">The sequence shown here is derived from an EMBL/GenBank/DDBJ whole genome shotgun (WGS) entry which is preliminary data.</text>
</comment>
<organism evidence="1 2">
    <name type="scientific">Agaricus bisporus var. burnettii</name>
    <dbReference type="NCBI Taxonomy" id="192524"/>
    <lineage>
        <taxon>Eukaryota</taxon>
        <taxon>Fungi</taxon>
        <taxon>Dikarya</taxon>
        <taxon>Basidiomycota</taxon>
        <taxon>Agaricomycotina</taxon>
        <taxon>Agaricomycetes</taxon>
        <taxon>Agaricomycetidae</taxon>
        <taxon>Agaricales</taxon>
        <taxon>Agaricineae</taxon>
        <taxon>Agaricaceae</taxon>
        <taxon>Agaricus</taxon>
    </lineage>
</organism>
<dbReference type="AlphaFoldDB" id="A0A8H7EXV3"/>
<name>A0A8H7EXV3_AGABI</name>
<dbReference type="EMBL" id="JABXXO010000012">
    <property type="protein sequence ID" value="KAF7762506.1"/>
    <property type="molecule type" value="Genomic_DNA"/>
</dbReference>
<proteinExistence type="predicted"/>
<accession>A0A8H7EXV3</accession>
<gene>
    <name evidence="1" type="ORF">Agabi119p4_9099</name>
</gene>
<protein>
    <submittedName>
        <fullName evidence="1">Uncharacterized protein</fullName>
    </submittedName>
</protein>
<reference evidence="1 2" key="1">
    <citation type="journal article" name="Sci. Rep.">
        <title>Telomere-to-telomere assembled and centromere annotated genomes of the two main subspecies of the button mushroom Agaricus bisporus reveal especially polymorphic chromosome ends.</title>
        <authorList>
            <person name="Sonnenberg A.S.M."/>
            <person name="Sedaghat-Telgerd N."/>
            <person name="Lavrijssen B."/>
            <person name="Ohm R.A."/>
            <person name="Hendrickx P.M."/>
            <person name="Scholtmeijer K."/>
            <person name="Baars J.J.P."/>
            <person name="van Peer A."/>
        </authorList>
    </citation>
    <scope>NUCLEOTIDE SEQUENCE [LARGE SCALE GENOMIC DNA]</scope>
    <source>
        <strain evidence="1 2">H119_p4</strain>
    </source>
</reference>
<sequence>MTFRATSDERAKEGGMLKLLHPCSLDQRILRGRPMTLACGERNSRFVPGVSKALPRTNTAVRPFIKRDESCDQQVKRCVQAGFCAVSVQFASRVLEKTNAKYLTLVFCPYPTGGWVSLIESWIGSPY</sequence>
<evidence type="ECO:0000313" key="2">
    <source>
        <dbReference type="Proteomes" id="UP000629468"/>
    </source>
</evidence>
<evidence type="ECO:0000313" key="1">
    <source>
        <dbReference type="EMBL" id="KAF7762506.1"/>
    </source>
</evidence>
<dbReference type="Proteomes" id="UP000629468">
    <property type="component" value="Unassembled WGS sequence"/>
</dbReference>